<accession>A0A445DXK7</accession>
<name>A0A445DXK7_ARAHY</name>
<dbReference type="AlphaFoldDB" id="A0A445DXK7"/>
<protein>
    <recommendedName>
        <fullName evidence="1">Replication factor A C-terminal domain-containing protein</fullName>
    </recommendedName>
</protein>
<dbReference type="Proteomes" id="UP000289738">
    <property type="component" value="Chromosome A03"/>
</dbReference>
<feature type="domain" description="Replication factor A C-terminal" evidence="1">
    <location>
        <begin position="138"/>
        <end position="221"/>
    </location>
</feature>
<dbReference type="InterPro" id="IPR012340">
    <property type="entry name" value="NA-bd_OB-fold"/>
</dbReference>
<organism evidence="2 3">
    <name type="scientific">Arachis hypogaea</name>
    <name type="common">Peanut</name>
    <dbReference type="NCBI Taxonomy" id="3818"/>
    <lineage>
        <taxon>Eukaryota</taxon>
        <taxon>Viridiplantae</taxon>
        <taxon>Streptophyta</taxon>
        <taxon>Embryophyta</taxon>
        <taxon>Tracheophyta</taxon>
        <taxon>Spermatophyta</taxon>
        <taxon>Magnoliopsida</taxon>
        <taxon>eudicotyledons</taxon>
        <taxon>Gunneridae</taxon>
        <taxon>Pentapetalae</taxon>
        <taxon>rosids</taxon>
        <taxon>fabids</taxon>
        <taxon>Fabales</taxon>
        <taxon>Fabaceae</taxon>
        <taxon>Papilionoideae</taxon>
        <taxon>50 kb inversion clade</taxon>
        <taxon>dalbergioids sensu lato</taxon>
        <taxon>Dalbergieae</taxon>
        <taxon>Pterocarpus clade</taxon>
        <taxon>Arachis</taxon>
    </lineage>
</organism>
<dbReference type="SUPFAM" id="SSF50249">
    <property type="entry name" value="Nucleic acid-binding proteins"/>
    <property type="match status" value="1"/>
</dbReference>
<proteinExistence type="predicted"/>
<gene>
    <name evidence="2" type="ORF">Ahy_A03g014401</name>
</gene>
<evidence type="ECO:0000313" key="3">
    <source>
        <dbReference type="Proteomes" id="UP000289738"/>
    </source>
</evidence>
<dbReference type="EMBL" id="SDMP01000003">
    <property type="protein sequence ID" value="RYR67934.1"/>
    <property type="molecule type" value="Genomic_DNA"/>
</dbReference>
<evidence type="ECO:0000259" key="1">
    <source>
        <dbReference type="Pfam" id="PF08646"/>
    </source>
</evidence>
<dbReference type="InterPro" id="IPR013955">
    <property type="entry name" value="Rep_factor-A_C"/>
</dbReference>
<dbReference type="Pfam" id="PF08646">
    <property type="entry name" value="Rep_fac-A_C"/>
    <property type="match status" value="1"/>
</dbReference>
<evidence type="ECO:0000313" key="2">
    <source>
        <dbReference type="EMBL" id="RYR67934.1"/>
    </source>
</evidence>
<comment type="caution">
    <text evidence="2">The sequence shown here is derived from an EMBL/GenBank/DDBJ whole genome shotgun (WGS) entry which is preliminary data.</text>
</comment>
<reference evidence="2 3" key="1">
    <citation type="submission" date="2019-01" db="EMBL/GenBank/DDBJ databases">
        <title>Sequencing of cultivated peanut Arachis hypogaea provides insights into genome evolution and oil improvement.</title>
        <authorList>
            <person name="Chen X."/>
        </authorList>
    </citation>
    <scope>NUCLEOTIDE SEQUENCE [LARGE SCALE GENOMIC DNA]</scope>
    <source>
        <strain evidence="3">cv. Fuhuasheng</strain>
        <tissue evidence="2">Leaves</tissue>
    </source>
</reference>
<dbReference type="PANTHER" id="PTHR47165">
    <property type="entry name" value="OS03G0429900 PROTEIN"/>
    <property type="match status" value="1"/>
</dbReference>
<dbReference type="PANTHER" id="PTHR47165:SF4">
    <property type="entry name" value="OS03G0429900 PROTEIN"/>
    <property type="match status" value="1"/>
</dbReference>
<sequence>MELVVLDKDPTKHNIRIIFKRDTLVLSVEDTDIPIESFNFLPMKDILSSVRDDLFLIDFIGLLSAKSDLIPFEKKEKKSHYMKIELDDLRLIGLGGKHSSDVDVIGQVIRHSSTEDFLSLTPYASICQIKQTVEKLIYTTCGTAIDIDRNHAWWYKACRQCPQGLESLTVQFYCAKCDVYASTFVGRFCIQVRVVDDSHTATFVLYKNSDSNFLGVSTADIRCDMLAKAALQEVAITPVDRNDEAVGTGDIGGVTGSIIPLISKATTICAVDSEPMVTHTLVK</sequence>
<dbReference type="Gene3D" id="2.40.50.140">
    <property type="entry name" value="Nucleic acid-binding proteins"/>
    <property type="match status" value="1"/>
</dbReference>
<keyword evidence="3" id="KW-1185">Reference proteome</keyword>